<dbReference type="Gene3D" id="2.40.30.170">
    <property type="match status" value="1"/>
</dbReference>
<comment type="caution">
    <text evidence="6">The sequence shown here is derived from an EMBL/GenBank/DDBJ whole genome shotgun (WGS) entry which is preliminary data.</text>
</comment>
<dbReference type="SUPFAM" id="SSF111369">
    <property type="entry name" value="HlyD-like secretion proteins"/>
    <property type="match status" value="1"/>
</dbReference>
<evidence type="ECO:0000256" key="3">
    <source>
        <dbReference type="SAM" id="Phobius"/>
    </source>
</evidence>
<dbReference type="EMBL" id="QZKI01000144">
    <property type="protein sequence ID" value="RJP63946.1"/>
    <property type="molecule type" value="Genomic_DNA"/>
</dbReference>
<dbReference type="Gene3D" id="2.40.50.100">
    <property type="match status" value="1"/>
</dbReference>
<protein>
    <submittedName>
        <fullName evidence="6">Efflux RND transporter periplasmic adaptor subunit</fullName>
    </submittedName>
</protein>
<accession>A0A419EMT0</accession>
<dbReference type="AlphaFoldDB" id="A0A419EMT0"/>
<proteinExistence type="inferred from homology"/>
<dbReference type="Gene3D" id="1.10.287.470">
    <property type="entry name" value="Helix hairpin bin"/>
    <property type="match status" value="1"/>
</dbReference>
<name>A0A419EMT0_9BACT</name>
<evidence type="ECO:0000313" key="6">
    <source>
        <dbReference type="EMBL" id="RJP63946.1"/>
    </source>
</evidence>
<dbReference type="InterPro" id="IPR058647">
    <property type="entry name" value="BSH_CzcB-like"/>
</dbReference>
<comment type="similarity">
    <text evidence="1">Belongs to the membrane fusion protein (MFP) (TC 8.A.1) family.</text>
</comment>
<keyword evidence="3" id="KW-0812">Transmembrane</keyword>
<sequence>MKKRYRLIFAGCASLVILIVMFMWLTGSFSREGKIAPGKHEVEETSASGLRTIEVKAVTIPVQEEAVGTVTARETAEISSRIMATITKVNVDAGAHVEKGQTLIVLDSRDAEARVKQAREALASAEATREQASLDAGRIERLYEKQAATKQEYDRSQTALKMAAASAEAASAAVREAEVNLSYAKVRSPMSGKVIDRLADPGDMAAPGKPLMSVYDPSTLRLDASLAEHLRSKVNVGDAVTIAIDTLGKDLEGTIVEIVPASDASSRSFTARISIPQSEPVYPGMYGRIRLPVGSAEAILIPPEAVEHVGQLEIVTVVENGIARTRSVKVGKTHSEGVEILSGLVAGEVIAVP</sequence>
<dbReference type="NCBIfam" id="TIGR01730">
    <property type="entry name" value="RND_mfp"/>
    <property type="match status" value="1"/>
</dbReference>
<dbReference type="PANTHER" id="PTHR30469:SF38">
    <property type="entry name" value="HLYD FAMILY SECRETION PROTEIN"/>
    <property type="match status" value="1"/>
</dbReference>
<dbReference type="InterPro" id="IPR006143">
    <property type="entry name" value="RND_pump_MFP"/>
</dbReference>
<evidence type="ECO:0000256" key="2">
    <source>
        <dbReference type="SAM" id="Coils"/>
    </source>
</evidence>
<reference evidence="6 7" key="1">
    <citation type="journal article" date="2017" name="ISME J.">
        <title>Energy and carbon metabolisms in a deep terrestrial subsurface fluid microbial community.</title>
        <authorList>
            <person name="Momper L."/>
            <person name="Jungbluth S.P."/>
            <person name="Lee M.D."/>
            <person name="Amend J.P."/>
        </authorList>
    </citation>
    <scope>NUCLEOTIDE SEQUENCE [LARGE SCALE GENOMIC DNA]</scope>
    <source>
        <strain evidence="6">SURF_17</strain>
    </source>
</reference>
<gene>
    <name evidence="6" type="ORF">C4532_20155</name>
</gene>
<dbReference type="Proteomes" id="UP000285961">
    <property type="component" value="Unassembled WGS sequence"/>
</dbReference>
<dbReference type="Pfam" id="PF25973">
    <property type="entry name" value="BSH_CzcB"/>
    <property type="match status" value="1"/>
</dbReference>
<feature type="coiled-coil region" evidence="2">
    <location>
        <begin position="108"/>
        <end position="135"/>
    </location>
</feature>
<dbReference type="Gene3D" id="2.40.420.20">
    <property type="match status" value="1"/>
</dbReference>
<feature type="domain" description="CusB-like beta-barrel" evidence="4">
    <location>
        <begin position="222"/>
        <end position="291"/>
    </location>
</feature>
<feature type="transmembrane region" description="Helical" evidence="3">
    <location>
        <begin position="7"/>
        <end position="25"/>
    </location>
</feature>
<dbReference type="PANTHER" id="PTHR30469">
    <property type="entry name" value="MULTIDRUG RESISTANCE PROTEIN MDTA"/>
    <property type="match status" value="1"/>
</dbReference>
<feature type="domain" description="CzcB-like barrel-sandwich hybrid" evidence="5">
    <location>
        <begin position="75"/>
        <end position="212"/>
    </location>
</feature>
<evidence type="ECO:0000259" key="5">
    <source>
        <dbReference type="Pfam" id="PF25973"/>
    </source>
</evidence>
<organism evidence="6 7">
    <name type="scientific">Candidatus Abyssobacteria bacterium SURF_17</name>
    <dbReference type="NCBI Taxonomy" id="2093361"/>
    <lineage>
        <taxon>Bacteria</taxon>
        <taxon>Pseudomonadati</taxon>
        <taxon>Candidatus Hydrogenedentota</taxon>
        <taxon>Candidatus Abyssobacteria</taxon>
    </lineage>
</organism>
<keyword evidence="2" id="KW-0175">Coiled coil</keyword>
<evidence type="ECO:0000256" key="1">
    <source>
        <dbReference type="ARBA" id="ARBA00009477"/>
    </source>
</evidence>
<evidence type="ECO:0000259" key="4">
    <source>
        <dbReference type="Pfam" id="PF25954"/>
    </source>
</evidence>
<dbReference type="InterPro" id="IPR058792">
    <property type="entry name" value="Beta-barrel_RND_2"/>
</dbReference>
<keyword evidence="3" id="KW-0472">Membrane</keyword>
<evidence type="ECO:0000313" key="7">
    <source>
        <dbReference type="Proteomes" id="UP000285961"/>
    </source>
</evidence>
<keyword evidence="3" id="KW-1133">Transmembrane helix</keyword>
<dbReference type="GO" id="GO:1990281">
    <property type="term" value="C:efflux pump complex"/>
    <property type="evidence" value="ECO:0007669"/>
    <property type="project" value="TreeGrafter"/>
</dbReference>
<dbReference type="Pfam" id="PF25954">
    <property type="entry name" value="Beta-barrel_RND_2"/>
    <property type="match status" value="1"/>
</dbReference>
<dbReference type="GO" id="GO:0015562">
    <property type="term" value="F:efflux transmembrane transporter activity"/>
    <property type="evidence" value="ECO:0007669"/>
    <property type="project" value="TreeGrafter"/>
</dbReference>